<comment type="caution">
    <text evidence="1">The sequence shown here is derived from an EMBL/GenBank/DDBJ whole genome shotgun (WGS) entry which is preliminary data.</text>
</comment>
<dbReference type="AlphaFoldDB" id="A0A6L2LEA6"/>
<dbReference type="EMBL" id="BKCJ010004284">
    <property type="protein sequence ID" value="GEU60113.1"/>
    <property type="molecule type" value="Genomic_DNA"/>
</dbReference>
<proteinExistence type="predicted"/>
<evidence type="ECO:0000313" key="1">
    <source>
        <dbReference type="EMBL" id="GEU60113.1"/>
    </source>
</evidence>
<accession>A0A6L2LEA6</accession>
<protein>
    <submittedName>
        <fullName evidence="1">Uncharacterized protein</fullName>
    </submittedName>
</protein>
<gene>
    <name evidence="1" type="ORF">Tci_032091</name>
</gene>
<name>A0A6L2LEA6_TANCI</name>
<organism evidence="1">
    <name type="scientific">Tanacetum cinerariifolium</name>
    <name type="common">Dalmatian daisy</name>
    <name type="synonym">Chrysanthemum cinerariifolium</name>
    <dbReference type="NCBI Taxonomy" id="118510"/>
    <lineage>
        <taxon>Eukaryota</taxon>
        <taxon>Viridiplantae</taxon>
        <taxon>Streptophyta</taxon>
        <taxon>Embryophyta</taxon>
        <taxon>Tracheophyta</taxon>
        <taxon>Spermatophyta</taxon>
        <taxon>Magnoliopsida</taxon>
        <taxon>eudicotyledons</taxon>
        <taxon>Gunneridae</taxon>
        <taxon>Pentapetalae</taxon>
        <taxon>asterids</taxon>
        <taxon>campanulids</taxon>
        <taxon>Asterales</taxon>
        <taxon>Asteraceae</taxon>
        <taxon>Asteroideae</taxon>
        <taxon>Anthemideae</taxon>
        <taxon>Anthemidinae</taxon>
        <taxon>Tanacetum</taxon>
    </lineage>
</organism>
<reference evidence="1" key="1">
    <citation type="journal article" date="2019" name="Sci. Rep.">
        <title>Draft genome of Tanacetum cinerariifolium, the natural source of mosquito coil.</title>
        <authorList>
            <person name="Yamashiro T."/>
            <person name="Shiraishi A."/>
            <person name="Satake H."/>
            <person name="Nakayama K."/>
        </authorList>
    </citation>
    <scope>NUCLEOTIDE SEQUENCE</scope>
</reference>
<sequence>MRDHTFYGSDDEDANKHIKRVLDIVDLCTTPDVTINQIMLCVFPITLTGAASRWLRNEPAADAKKAIQEMVDYSKKWHDGTSTRNKISNTFDGLVAIQAQLNNLDKEIKKENERVYASQVGCELCNGPHYSKDSSLKEEGKTLEEAYYTQFEVPFLQARRYKVASSGFYQRDNRHTSYQERRQTMEESLNTFMVESVKRHDEHSSLIKEIRASTNAAIRIQGALIKALEIQTGQMSKVLQERGSESLPSSTETKLKDHVKSITTTDEAKTLKEEDKISQDPEYGDFIKLNYLNEPLELRNHKMEDLDLKIEEGEVIDEPMVDVVKIRNDDEIIEEIDEYLKKIKYKGKNIVGAFINMPIFVGNFSIVTNIKAVKNMDAYRDKDMGDVIFGKPFFRVVCVEARRFDGFITIHGDNDSVTYQMAQSHLRFKHLSNKKCNKIRPLLQVSTRDNLEGNLHPYQKLKGFFKEVLNLGPEYRKDEKMVEWLTHGHVSIHEMD</sequence>